<gene>
    <name evidence="2" type="ORF">DDW03_002640</name>
    <name evidence="3" type="ORF">DDW03_02030</name>
</gene>
<evidence type="ECO:0000256" key="1">
    <source>
        <dbReference type="SAM" id="Phobius"/>
    </source>
</evidence>
<evidence type="ECO:0000313" key="2">
    <source>
        <dbReference type="EMBL" id="MCC5447289.1"/>
    </source>
</evidence>
<reference evidence="2" key="4">
    <citation type="submission" date="2021-11" db="EMBL/GenBank/DDBJ databases">
        <authorList>
            <person name="Munson-Mcgee J."/>
            <person name="Field E."/>
            <person name="Bateson M."/>
            <person name="Rooney C."/>
            <person name="Stepanauskas R."/>
            <person name="Young M."/>
        </authorList>
    </citation>
    <scope>NUCLEOTIDE SEQUENCE</scope>
    <source>
        <strain evidence="2">SCGC AB-777_F03</strain>
    </source>
</reference>
<evidence type="ECO:0000313" key="3">
    <source>
        <dbReference type="EMBL" id="PVU68549.1"/>
    </source>
</evidence>
<protein>
    <recommendedName>
        <fullName evidence="4">DUF4013 domain-containing protein</fullName>
    </recommendedName>
</protein>
<accession>A0A2T9WL42</accession>
<feature type="transmembrane region" description="Helical" evidence="1">
    <location>
        <begin position="206"/>
        <end position="230"/>
    </location>
</feature>
<reference evidence="3" key="3">
    <citation type="submission" date="2017-05" db="EMBL/GenBank/DDBJ databases">
        <authorList>
            <person name="Song R."/>
            <person name="Chenine A.L."/>
            <person name="Ruprecht R.M."/>
        </authorList>
    </citation>
    <scope>NUCLEOTIDE SEQUENCE</scope>
    <source>
        <strain evidence="3">SCGC AB-777_F03</strain>
    </source>
</reference>
<feature type="transmembrane region" description="Helical" evidence="1">
    <location>
        <begin position="176"/>
        <end position="200"/>
    </location>
</feature>
<reference evidence="3" key="1">
    <citation type="journal article" date="2015" name="Appl. Environ. Microbiol.">
        <title>Nanoarchaeota, Their Sulfolobales Host, and Nanoarchaeota Virus Distribution across Yellowstone National Park Hot Springs.</title>
        <authorList>
            <person name="Munson-McGee J.H."/>
            <person name="Field E.K."/>
            <person name="Bateson M."/>
            <person name="Rooney C."/>
            <person name="Stepanauskas R."/>
            <person name="Young M.J."/>
        </authorList>
    </citation>
    <scope>NUCLEOTIDE SEQUENCE [LARGE SCALE GENOMIC DNA]</scope>
    <source>
        <strain evidence="3">SCGC AB-777_F03</strain>
    </source>
</reference>
<keyword evidence="1" id="KW-1133">Transmembrane helix</keyword>
<dbReference type="EMBL" id="QEFP02000019">
    <property type="protein sequence ID" value="MCC5447289.1"/>
    <property type="molecule type" value="Genomic_DNA"/>
</dbReference>
<feature type="transmembrane region" description="Helical" evidence="1">
    <location>
        <begin position="22"/>
        <end position="51"/>
    </location>
</feature>
<feature type="transmembrane region" description="Helical" evidence="1">
    <location>
        <begin position="133"/>
        <end position="155"/>
    </location>
</feature>
<name>A0A2T9WL42_NANST</name>
<dbReference type="EMBL" id="QEFP01000008">
    <property type="protein sequence ID" value="PVU68549.1"/>
    <property type="molecule type" value="Genomic_DNA"/>
</dbReference>
<evidence type="ECO:0008006" key="4">
    <source>
        <dbReference type="Google" id="ProtNLM"/>
    </source>
</evidence>
<keyword evidence="1" id="KW-0472">Membrane</keyword>
<comment type="caution">
    <text evidence="3">The sequence shown here is derived from an EMBL/GenBank/DDBJ whole genome shotgun (WGS) entry which is preliminary data.</text>
</comment>
<dbReference type="RefSeq" id="WP_228615512.1">
    <property type="nucleotide sequence ID" value="NZ_QEFP02000019.1"/>
</dbReference>
<feature type="transmembrane region" description="Helical" evidence="1">
    <location>
        <begin position="72"/>
        <end position="100"/>
    </location>
</feature>
<dbReference type="AlphaFoldDB" id="A0A2T9WL42"/>
<proteinExistence type="predicted"/>
<sequence>MGLLETYKKSFDLVKNHIVHSIIYGIIFYILWNLLFLIPIVGAIIYSYFYPRLTKWYYTKVTGESINPDYKTAFLSLLIPNLLTSIGITIILLVLISILIKLGLTFTDILNISNHQQLMSTGLPNLSISLYDLLGIIIGVLIMIIGGIMWILLLYSIYGSILGKVNKLSIYFEKSLILFAYWLVFYIVTDIILYIIGGIFSLVSPLLGSIIVIILSLIFVNPASNLILLLKAEEL</sequence>
<reference evidence="2" key="2">
    <citation type="submission" date="2017-05" db="EMBL/GenBank/DDBJ databases">
        <authorList>
            <person name="Munson-Mcgee J.H."/>
        </authorList>
    </citation>
    <scope>NUCLEOTIDE SEQUENCE</scope>
    <source>
        <strain evidence="2">SCGC AB-777_F03</strain>
    </source>
</reference>
<keyword evidence="1" id="KW-0812">Transmembrane</keyword>
<dbReference type="Proteomes" id="UP000245509">
    <property type="component" value="Unassembled WGS sequence"/>
</dbReference>
<organism evidence="3">
    <name type="scientific">Nanobsidianus stetteri</name>
    <dbReference type="NCBI Taxonomy" id="1294122"/>
    <lineage>
        <taxon>Archaea</taxon>
        <taxon>Nanobdellota</taxon>
        <taxon>Candidatus Nanoarchaeia</taxon>
        <taxon>Nanoarchaeales</taxon>
        <taxon>Nanopusillaceae</taxon>
        <taxon>Candidatus Nanobsidianus</taxon>
    </lineage>
</organism>